<proteinExistence type="predicted"/>
<dbReference type="SUPFAM" id="SSF52113">
    <property type="entry name" value="BRCT domain"/>
    <property type="match status" value="1"/>
</dbReference>
<sequence length="1329" mass="154444">MKTQTVLIFILLTKCQGIYEAPTKESNLQLLFDDIAILARVTNAIALQSSVARKTFDAKAVIADIYKLNPANLSDIWRHDTLKFASAWDEVLEGYQKVYRSTEPFFDKEKELLAMNENLLNAIGMDYDVKESVIHEFFGRMVQEDNIETLLACPKDTVTTVLNFWNVMNNQSSLSGLLTENQEKSALESLKSNIQNISDCMDSFEDYQEFTDPILEQGKIFQKVVYARDMFKKLKESNHNYSEYSTQLENVRKMMSLTLKDFKKPKLKLHEQIETTIQLYKDLRNKILIPERTLTVGFGNFGTLREDIQSEWFKSKISKQKSTVILENSLKQFMEFGVLVDEMWTTFMEYRSTFNSDQNTRDMLWVANVWKKIDEFEDWKGDEFLKRTIDDFNSCWTSKGYNKSIFSDYDSNIDELIKLNRTTANIVKWVNETIGTLDSEVIMASLRQLESLDFHNKNLLEAKELIRESTGPNFQFLMDYCNRFKELKSLQERFQKRFESLRTSRIHQILIKTIKNLNDSTVTRDLKCLKSKSLNARRVENLFSFVENVRHMSEAPTARKMKNHIEYYDKFRKSYINVTNYVKEKMKGGEKGQEVLLKFENSAKISHALGAGIQALAKIEEAFMKREFLLASLNYSKHVNDQISKFNQHENTRNFWKNDPKPEILKFIKDMDAFNEYCGTIRDKDILTIRNVFVEAIQVPGIPGYDHFFGYINEQMRKVVFGDKNYEFAKNNSFELSRMPLDFTSYKGDFDSAKLSIQEIKNYFDEIFDLKEKSTEKKVENSYLVIGISIPLFFIMLSCVLLLHARSENGKRMYKNAYLYYFGKPKDFEKRWRYSLFLDRQDGHNALIEAVREINLQNVQQIVRRGAYINVYNEHGNTPLHMATKLGYPEIVEVLIKNGADRSLLNAQNRTPEQMIGESVRSVTSTSKTTVKTEKVEKSDMIEQIYKKYQKKKFRIRVPEVFPSSSFHIYADQNTDDQLTNRFLNAFQSIATTELLATTTHIIVKTDANGILELDRLQILIWILSGVILVKESWMTDCLNDSKIIEKDYNYLVEKVRYKGTVYSTVTQWTEALAKGAMPYLYGVYVIVTIPEYTNYPAIASIVTAHGGTVLEGFPEKHQYNIGTHPYLHANLGPFFVIHDGKRDLKYYKNHRDKMYTLFTEEEFVRFLLKREIHRDTRVNLNSNRSLLPSKPMSHVVSLLTDAFADLFTEDDGFRVTQNPLWRDPNASQMKWVTHICLAFAIFVAQTIHGSDDWRTPSEIPFWLMAYSNALVAFCGSNRAFDKVIIAQLCVASSSVVWNGWWLYIPIIAVMSIGAYNRLDGNEGDAVEQ</sequence>
<dbReference type="SUPFAM" id="SSF48403">
    <property type="entry name" value="Ankyrin repeat"/>
    <property type="match status" value="1"/>
</dbReference>
<evidence type="ECO:0000313" key="5">
    <source>
        <dbReference type="EMBL" id="EGT56693.1"/>
    </source>
</evidence>
<dbReference type="InterPro" id="IPR036420">
    <property type="entry name" value="BRCT_dom_sf"/>
</dbReference>
<keyword evidence="2" id="KW-1133">Transmembrane helix</keyword>
<dbReference type="InterPro" id="IPR003125">
    <property type="entry name" value="WSN"/>
</dbReference>
<dbReference type="STRING" id="135651.G0MGM9"/>
<keyword evidence="6" id="KW-1185">Reference proteome</keyword>
<gene>
    <name evidence="5" type="ORF">CAEBREN_04548</name>
</gene>
<feature type="repeat" description="ANK" evidence="1">
    <location>
        <begin position="875"/>
        <end position="907"/>
    </location>
</feature>
<evidence type="ECO:0000256" key="2">
    <source>
        <dbReference type="SAM" id="Phobius"/>
    </source>
</evidence>
<protein>
    <recommendedName>
        <fullName evidence="4">BRCT domain-containing protein</fullName>
    </recommendedName>
</protein>
<dbReference type="Pfam" id="PF12796">
    <property type="entry name" value="Ank_2"/>
    <property type="match status" value="1"/>
</dbReference>
<evidence type="ECO:0000259" key="4">
    <source>
        <dbReference type="PROSITE" id="PS50172"/>
    </source>
</evidence>
<dbReference type="SMART" id="SM00292">
    <property type="entry name" value="BRCT"/>
    <property type="match status" value="1"/>
</dbReference>
<organism evidence="6">
    <name type="scientific">Caenorhabditis brenneri</name>
    <name type="common">Nematode worm</name>
    <dbReference type="NCBI Taxonomy" id="135651"/>
    <lineage>
        <taxon>Eukaryota</taxon>
        <taxon>Metazoa</taxon>
        <taxon>Ecdysozoa</taxon>
        <taxon>Nematoda</taxon>
        <taxon>Chromadorea</taxon>
        <taxon>Rhabditida</taxon>
        <taxon>Rhabditina</taxon>
        <taxon>Rhabditomorpha</taxon>
        <taxon>Rhabditoidea</taxon>
        <taxon>Rhabditidae</taxon>
        <taxon>Peloderinae</taxon>
        <taxon>Caenorhabditis</taxon>
    </lineage>
</organism>
<dbReference type="Pfam" id="PF02206">
    <property type="entry name" value="WSN"/>
    <property type="match status" value="1"/>
</dbReference>
<feature type="transmembrane region" description="Helical" evidence="2">
    <location>
        <begin position="783"/>
        <end position="805"/>
    </location>
</feature>
<feature type="domain" description="BRCT" evidence="4">
    <location>
        <begin position="957"/>
        <end position="1052"/>
    </location>
</feature>
<feature type="transmembrane region" description="Helical" evidence="2">
    <location>
        <begin position="1301"/>
        <end position="1319"/>
    </location>
</feature>
<dbReference type="OMA" id="QHENTRN"/>
<dbReference type="HOGENOM" id="CLU_002600_0_0_1"/>
<dbReference type="InParanoid" id="G0MGM9"/>
<dbReference type="Pfam" id="PF00533">
    <property type="entry name" value="BRCT"/>
    <property type="match status" value="1"/>
</dbReference>
<dbReference type="SMART" id="SM00248">
    <property type="entry name" value="ANK"/>
    <property type="match status" value="2"/>
</dbReference>
<keyword evidence="2" id="KW-0812">Transmembrane</keyword>
<dbReference type="Gene3D" id="1.25.40.20">
    <property type="entry name" value="Ankyrin repeat-containing domain"/>
    <property type="match status" value="1"/>
</dbReference>
<dbReference type="InterPro" id="IPR001357">
    <property type="entry name" value="BRCT_dom"/>
</dbReference>
<dbReference type="OrthoDB" id="10254927at2759"/>
<accession>G0MGM9</accession>
<feature type="chain" id="PRO_5003403056" description="BRCT domain-containing protein" evidence="3">
    <location>
        <begin position="18"/>
        <end position="1329"/>
    </location>
</feature>
<feature type="signal peptide" evidence="3">
    <location>
        <begin position="1"/>
        <end position="17"/>
    </location>
</feature>
<dbReference type="InterPro" id="IPR053345">
    <property type="entry name" value="Ankyrin_repeat-containing"/>
</dbReference>
<dbReference type="PROSITE" id="PS50088">
    <property type="entry name" value="ANK_REPEAT"/>
    <property type="match status" value="1"/>
</dbReference>
<feature type="transmembrane region" description="Helical" evidence="2">
    <location>
        <begin position="1232"/>
        <end position="1248"/>
    </location>
</feature>
<dbReference type="Proteomes" id="UP000008068">
    <property type="component" value="Unassembled WGS sequence"/>
</dbReference>
<evidence type="ECO:0000256" key="1">
    <source>
        <dbReference type="PROSITE-ProRule" id="PRU00023"/>
    </source>
</evidence>
<keyword evidence="2" id="KW-0472">Membrane</keyword>
<dbReference type="FunCoup" id="G0MGM9">
    <property type="interactions" value="53"/>
</dbReference>
<evidence type="ECO:0000256" key="3">
    <source>
        <dbReference type="SAM" id="SignalP"/>
    </source>
</evidence>
<dbReference type="SMART" id="SM00453">
    <property type="entry name" value="WSN"/>
    <property type="match status" value="1"/>
</dbReference>
<keyword evidence="1" id="KW-0040">ANK repeat</keyword>
<reference evidence="6" key="1">
    <citation type="submission" date="2011-07" db="EMBL/GenBank/DDBJ databases">
        <authorList>
            <consortium name="Caenorhabditis brenneri Sequencing and Analysis Consortium"/>
            <person name="Wilson R.K."/>
        </authorList>
    </citation>
    <scope>NUCLEOTIDE SEQUENCE [LARGE SCALE GENOMIC DNA]</scope>
    <source>
        <strain evidence="6">PB2801</strain>
    </source>
</reference>
<evidence type="ECO:0000313" key="6">
    <source>
        <dbReference type="Proteomes" id="UP000008068"/>
    </source>
</evidence>
<dbReference type="PANTHER" id="PTHR22956">
    <property type="entry name" value="ANKYRIN REPEAT-CONTAINING PROTEIN F37A4.4-RELATED-RELATED"/>
    <property type="match status" value="1"/>
</dbReference>
<dbReference type="Gene3D" id="3.40.50.10190">
    <property type="entry name" value="BRCT domain"/>
    <property type="match status" value="1"/>
</dbReference>
<dbReference type="PANTHER" id="PTHR22956:SF17">
    <property type="entry name" value="ANKYRIN REPEAT-CONTAINING PROTEIN F37A4.4-RELATED"/>
    <property type="match status" value="1"/>
</dbReference>
<keyword evidence="3" id="KW-0732">Signal</keyword>
<feature type="transmembrane region" description="Helical" evidence="2">
    <location>
        <begin position="1260"/>
        <end position="1281"/>
    </location>
</feature>
<dbReference type="PROSITE" id="PS50297">
    <property type="entry name" value="ANK_REP_REGION"/>
    <property type="match status" value="1"/>
</dbReference>
<dbReference type="InterPro" id="IPR002110">
    <property type="entry name" value="Ankyrin_rpt"/>
</dbReference>
<dbReference type="eggNOG" id="KOG4177">
    <property type="taxonomic scope" value="Eukaryota"/>
</dbReference>
<dbReference type="InterPro" id="IPR036770">
    <property type="entry name" value="Ankyrin_rpt-contain_sf"/>
</dbReference>
<name>G0MGM9_CAEBE</name>
<dbReference type="EMBL" id="GL379793">
    <property type="protein sequence ID" value="EGT56693.1"/>
    <property type="molecule type" value="Genomic_DNA"/>
</dbReference>
<dbReference type="PROSITE" id="PS50172">
    <property type="entry name" value="BRCT"/>
    <property type="match status" value="1"/>
</dbReference>